<evidence type="ECO:0000256" key="1">
    <source>
        <dbReference type="ARBA" id="ARBA00022884"/>
    </source>
</evidence>
<accession>A0AAE1NF25</accession>
<feature type="non-terminal residue" evidence="4">
    <location>
        <position position="78"/>
    </location>
</feature>
<dbReference type="EMBL" id="JAWZYT010006824">
    <property type="protein sequence ID" value="KAK4287476.1"/>
    <property type="molecule type" value="Genomic_DNA"/>
</dbReference>
<dbReference type="InterPro" id="IPR050886">
    <property type="entry name" value="RNA-binding_reg"/>
</dbReference>
<dbReference type="PROSITE" id="PS50102">
    <property type="entry name" value="RRM"/>
    <property type="match status" value="1"/>
</dbReference>
<dbReference type="GO" id="GO:0003730">
    <property type="term" value="F:mRNA 3'-UTR binding"/>
    <property type="evidence" value="ECO:0007669"/>
    <property type="project" value="TreeGrafter"/>
</dbReference>
<name>A0AAE1NF25_9EUCA</name>
<dbReference type="Pfam" id="PF00076">
    <property type="entry name" value="RRM_1"/>
    <property type="match status" value="1"/>
</dbReference>
<dbReference type="InterPro" id="IPR012677">
    <property type="entry name" value="Nucleotide-bd_a/b_plait_sf"/>
</dbReference>
<proteinExistence type="predicted"/>
<dbReference type="Gene3D" id="3.30.70.330">
    <property type="match status" value="1"/>
</dbReference>
<comment type="caution">
    <text evidence="4">The sequence shown here is derived from an EMBL/GenBank/DDBJ whole genome shotgun (WGS) entry which is preliminary data.</text>
</comment>
<dbReference type="Proteomes" id="UP001292094">
    <property type="component" value="Unassembled WGS sequence"/>
</dbReference>
<dbReference type="InterPro" id="IPR000504">
    <property type="entry name" value="RRM_dom"/>
</dbReference>
<evidence type="ECO:0000256" key="2">
    <source>
        <dbReference type="PROSITE-ProRule" id="PRU00176"/>
    </source>
</evidence>
<dbReference type="SUPFAM" id="SSF54928">
    <property type="entry name" value="RNA-binding domain, RBD"/>
    <property type="match status" value="1"/>
</dbReference>
<keyword evidence="1 2" id="KW-0694">RNA-binding</keyword>
<evidence type="ECO:0000259" key="3">
    <source>
        <dbReference type="PROSITE" id="PS50102"/>
    </source>
</evidence>
<dbReference type="AlphaFoldDB" id="A0AAE1NF25"/>
<dbReference type="InterPro" id="IPR035979">
    <property type="entry name" value="RBD_domain_sf"/>
</dbReference>
<dbReference type="PANTHER" id="PTHR48024">
    <property type="entry name" value="GEO13361P1-RELATED"/>
    <property type="match status" value="1"/>
</dbReference>
<feature type="domain" description="RRM" evidence="3">
    <location>
        <begin position="33"/>
        <end position="78"/>
    </location>
</feature>
<dbReference type="GO" id="GO:0005829">
    <property type="term" value="C:cytosol"/>
    <property type="evidence" value="ECO:0007669"/>
    <property type="project" value="TreeGrafter"/>
</dbReference>
<organism evidence="4 5">
    <name type="scientific">Petrolisthes manimaculis</name>
    <dbReference type="NCBI Taxonomy" id="1843537"/>
    <lineage>
        <taxon>Eukaryota</taxon>
        <taxon>Metazoa</taxon>
        <taxon>Ecdysozoa</taxon>
        <taxon>Arthropoda</taxon>
        <taxon>Crustacea</taxon>
        <taxon>Multicrustacea</taxon>
        <taxon>Malacostraca</taxon>
        <taxon>Eumalacostraca</taxon>
        <taxon>Eucarida</taxon>
        <taxon>Decapoda</taxon>
        <taxon>Pleocyemata</taxon>
        <taxon>Anomura</taxon>
        <taxon>Galatheoidea</taxon>
        <taxon>Porcellanidae</taxon>
        <taxon>Petrolisthes</taxon>
    </lineage>
</organism>
<evidence type="ECO:0000313" key="5">
    <source>
        <dbReference type="Proteomes" id="UP001292094"/>
    </source>
</evidence>
<sequence>MLMPGALPASMQTAAMHPALDASALSQKDTTFTKIFVGGLPYHTTDKSLREHFEVYGEIEEAVVITDRQTSKSRGYGF</sequence>
<reference evidence="4" key="1">
    <citation type="submission" date="2023-11" db="EMBL/GenBank/DDBJ databases">
        <title>Genome assemblies of two species of porcelain crab, Petrolisthes cinctipes and Petrolisthes manimaculis (Anomura: Porcellanidae).</title>
        <authorList>
            <person name="Angst P."/>
        </authorList>
    </citation>
    <scope>NUCLEOTIDE SEQUENCE</scope>
    <source>
        <strain evidence="4">PB745_02</strain>
        <tissue evidence="4">Gill</tissue>
    </source>
</reference>
<evidence type="ECO:0000313" key="4">
    <source>
        <dbReference type="EMBL" id="KAK4287476.1"/>
    </source>
</evidence>
<keyword evidence="5" id="KW-1185">Reference proteome</keyword>
<protein>
    <recommendedName>
        <fullName evidence="3">RRM domain-containing protein</fullName>
    </recommendedName>
</protein>
<gene>
    <name evidence="4" type="ORF">Pmani_039453</name>
</gene>
<dbReference type="PANTHER" id="PTHR48024:SF56">
    <property type="entry name" value="HETEROGENEOUS NUCLEAR RIBONUCLEOPROTEIN A0"/>
    <property type="match status" value="1"/>
</dbReference>
<dbReference type="GO" id="GO:0005634">
    <property type="term" value="C:nucleus"/>
    <property type="evidence" value="ECO:0007669"/>
    <property type="project" value="TreeGrafter"/>
</dbReference>